<evidence type="ECO:0000313" key="2">
    <source>
        <dbReference type="EMBL" id="ANE45422.1"/>
    </source>
</evidence>
<dbReference type="RefSeq" id="WP_068604046.1">
    <property type="nucleotide sequence ID" value="NZ_CP011388.1"/>
</dbReference>
<organism evidence="2 3">
    <name type="scientific">Paenibacillus swuensis</name>
    <dbReference type="NCBI Taxonomy" id="1178515"/>
    <lineage>
        <taxon>Bacteria</taxon>
        <taxon>Bacillati</taxon>
        <taxon>Bacillota</taxon>
        <taxon>Bacilli</taxon>
        <taxon>Bacillales</taxon>
        <taxon>Paenibacillaceae</taxon>
        <taxon>Paenibacillus</taxon>
    </lineage>
</organism>
<feature type="domain" description="Putative amidase" evidence="1">
    <location>
        <begin position="160"/>
        <end position="319"/>
    </location>
</feature>
<name>A0A172TEP0_9BACL</name>
<dbReference type="PANTHER" id="PTHR40032">
    <property type="entry name" value="EXPORTED PROTEIN-RELATED"/>
    <property type="match status" value="1"/>
</dbReference>
<keyword evidence="3" id="KW-1185">Reference proteome</keyword>
<dbReference type="STRING" id="1178515.SY83_02755"/>
<dbReference type="OrthoDB" id="9812429at2"/>
<dbReference type="PANTHER" id="PTHR40032:SF1">
    <property type="entry name" value="EXPORTED PROTEIN"/>
    <property type="match status" value="1"/>
</dbReference>
<evidence type="ECO:0000313" key="3">
    <source>
        <dbReference type="Proteomes" id="UP000076927"/>
    </source>
</evidence>
<reference evidence="2 3" key="1">
    <citation type="submission" date="2015-01" db="EMBL/GenBank/DDBJ databases">
        <title>Paenibacillus swuensis/DY6/whole genome sequencing.</title>
        <authorList>
            <person name="Kim M.K."/>
            <person name="Srinivasan S."/>
            <person name="Lee J.-J."/>
        </authorList>
    </citation>
    <scope>NUCLEOTIDE SEQUENCE [LARGE SCALE GENOMIC DNA]</scope>
    <source>
        <strain evidence="2 3">DY6</strain>
    </source>
</reference>
<dbReference type="EMBL" id="CP011388">
    <property type="protein sequence ID" value="ANE45422.1"/>
    <property type="molecule type" value="Genomic_DNA"/>
</dbReference>
<dbReference type="InterPro" id="IPR024301">
    <property type="entry name" value="Amidase_6"/>
</dbReference>
<evidence type="ECO:0000259" key="1">
    <source>
        <dbReference type="Pfam" id="PF12671"/>
    </source>
</evidence>
<gene>
    <name evidence="2" type="ORF">SY83_02755</name>
</gene>
<dbReference type="Pfam" id="PF12671">
    <property type="entry name" value="Amidase_6"/>
    <property type="match status" value="1"/>
</dbReference>
<dbReference type="KEGG" id="pswu:SY83_02755"/>
<accession>A0A172TEP0</accession>
<sequence length="329" mass="37986">MKPDWKSTLYRYVQERNRAELEYGINGLTALVYDDADLQERAARLLNLRKNTSKRGVTLKQRETRARIVSSSSSAQEVRVKLALSQQFRYEHKDQAITEFRNELERLHMVKASVGWKIMRVDALSAENTVTPPDMGGSASVPFMNPSALARSGAIREPIRYNREAAKQYADRYWDEPNPEYLTFEVDCTSFVSQCLFAGGAPMNYTGQRGTGWWYRGRHKEQELWSYSWAVSHSLQNYLNTGGSGKNRGLRAERVPSAKELEIGDVIFYDWEGDSRFQHSTFVTGKDADGMPLVNAHTVNSKGRYWDYKDSYAWTDRTQYRFFHIADFF</sequence>
<proteinExistence type="predicted"/>
<protein>
    <recommendedName>
        <fullName evidence="1">Putative amidase domain-containing protein</fullName>
    </recommendedName>
</protein>
<dbReference type="AlphaFoldDB" id="A0A172TEP0"/>
<dbReference type="PATRIC" id="fig|1178515.4.peg.535"/>
<dbReference type="Proteomes" id="UP000076927">
    <property type="component" value="Chromosome"/>
</dbReference>